<comment type="caution">
    <text evidence="7">The sequence shown here is derived from an EMBL/GenBank/DDBJ whole genome shotgun (WGS) entry which is preliminary data.</text>
</comment>
<dbReference type="PANTHER" id="PTHR24064">
    <property type="entry name" value="SOLUTE CARRIER FAMILY 22 MEMBER"/>
    <property type="match status" value="1"/>
</dbReference>
<reference evidence="7" key="1">
    <citation type="submission" date="2022-01" db="EMBL/GenBank/DDBJ databases">
        <title>Genome Sequence Resource for Two Populations of Ditylenchus destructor, the Migratory Endoparasitic Phytonematode.</title>
        <authorList>
            <person name="Zhang H."/>
            <person name="Lin R."/>
            <person name="Xie B."/>
        </authorList>
    </citation>
    <scope>NUCLEOTIDE SEQUENCE</scope>
    <source>
        <strain evidence="7">BazhouSP</strain>
    </source>
</reference>
<feature type="transmembrane region" description="Helical" evidence="5">
    <location>
        <begin position="287"/>
        <end position="304"/>
    </location>
</feature>
<dbReference type="SUPFAM" id="SSF103473">
    <property type="entry name" value="MFS general substrate transporter"/>
    <property type="match status" value="1"/>
</dbReference>
<dbReference type="AlphaFoldDB" id="A0AAD4NF72"/>
<keyword evidence="8" id="KW-1185">Reference proteome</keyword>
<keyword evidence="3 5" id="KW-1133">Transmembrane helix</keyword>
<gene>
    <name evidence="7" type="ORF">DdX_02643</name>
</gene>
<feature type="transmembrane region" description="Helical" evidence="5">
    <location>
        <begin position="254"/>
        <end position="275"/>
    </location>
</feature>
<evidence type="ECO:0000256" key="2">
    <source>
        <dbReference type="ARBA" id="ARBA00022692"/>
    </source>
</evidence>
<feature type="transmembrane region" description="Helical" evidence="5">
    <location>
        <begin position="73"/>
        <end position="93"/>
    </location>
</feature>
<name>A0AAD4NF72_9BILA</name>
<dbReference type="Pfam" id="PF07690">
    <property type="entry name" value="MFS_1"/>
    <property type="match status" value="1"/>
</dbReference>
<dbReference type="Gene3D" id="1.20.1250.20">
    <property type="entry name" value="MFS general substrate transporter like domains"/>
    <property type="match status" value="1"/>
</dbReference>
<comment type="subcellular location">
    <subcellularLocation>
        <location evidence="1">Membrane</location>
        <topology evidence="1">Multi-pass membrane protein</topology>
    </subcellularLocation>
</comment>
<feature type="transmembrane region" description="Helical" evidence="5">
    <location>
        <begin position="160"/>
        <end position="179"/>
    </location>
</feature>
<feature type="domain" description="Major facilitator superfamily (MFS) profile" evidence="6">
    <location>
        <begin position="1"/>
        <end position="426"/>
    </location>
</feature>
<dbReference type="GO" id="GO:0016020">
    <property type="term" value="C:membrane"/>
    <property type="evidence" value="ECO:0007669"/>
    <property type="project" value="UniProtKB-SubCell"/>
</dbReference>
<proteinExistence type="predicted"/>
<feature type="transmembrane region" description="Helical" evidence="5">
    <location>
        <begin position="374"/>
        <end position="395"/>
    </location>
</feature>
<evidence type="ECO:0000256" key="4">
    <source>
        <dbReference type="ARBA" id="ARBA00023136"/>
    </source>
</evidence>
<keyword evidence="2 5" id="KW-0812">Transmembrane</keyword>
<dbReference type="InterPro" id="IPR011701">
    <property type="entry name" value="MFS"/>
</dbReference>
<dbReference type="PROSITE" id="PS50850">
    <property type="entry name" value="MFS"/>
    <property type="match status" value="1"/>
</dbReference>
<evidence type="ECO:0000256" key="5">
    <source>
        <dbReference type="SAM" id="Phobius"/>
    </source>
</evidence>
<evidence type="ECO:0000256" key="3">
    <source>
        <dbReference type="ARBA" id="ARBA00022989"/>
    </source>
</evidence>
<sequence>MMLSAFILGEPCGLDSLNSTDKCTETHGTIVSSYQLTGNRAAFAEFTSSAFSLGGIGGSLIFPVLSDMKGRRIILVLCLFFVGVSGCGAALSMNIFMFTIFRFAQGFFSTGLGVTPYVLGCESIPMKLRSYTALLAGLLWVAGYCIVGYLAYAIVDWRQLIMFTSIPQIIVAILYYFILPESLHYLALKGESKNIKTWLNRANRFASVGHTERMKEGQIQVFCENAAQIATKEIASQKINKTGLVHHLMNNRLLVVYTLILVYLWVCDSFVYYGLSLYSTKLDGDKYTNYQLLGLIEIPSYLFSPILLNRLGRQKFISLCHLLAAISFITVIFIENVNITLLMWLISKFAIACAFTGLFVYATEIFPTVVRNGCIGICTVAGGFGSVLAPTIRIIDNISPSLPKLCFGVFAGLGAALTLLLPETLNRELPDAPDEIARKDMDDADNDKCGTS</sequence>
<evidence type="ECO:0000313" key="8">
    <source>
        <dbReference type="Proteomes" id="UP001201812"/>
    </source>
</evidence>
<protein>
    <submittedName>
        <fullName evidence="7">Major facilitator superfamily domain-containing protein</fullName>
    </submittedName>
</protein>
<feature type="transmembrane region" description="Helical" evidence="5">
    <location>
        <begin position="46"/>
        <end position="66"/>
    </location>
</feature>
<keyword evidence="4 5" id="KW-0472">Membrane</keyword>
<dbReference type="GO" id="GO:0022857">
    <property type="term" value="F:transmembrane transporter activity"/>
    <property type="evidence" value="ECO:0007669"/>
    <property type="project" value="InterPro"/>
</dbReference>
<evidence type="ECO:0000256" key="1">
    <source>
        <dbReference type="ARBA" id="ARBA00004141"/>
    </source>
</evidence>
<feature type="transmembrane region" description="Helical" evidence="5">
    <location>
        <begin position="99"/>
        <end position="119"/>
    </location>
</feature>
<accession>A0AAD4NF72</accession>
<feature type="transmembrane region" description="Helical" evidence="5">
    <location>
        <begin position="341"/>
        <end position="362"/>
    </location>
</feature>
<dbReference type="InterPro" id="IPR020846">
    <property type="entry name" value="MFS_dom"/>
</dbReference>
<dbReference type="Proteomes" id="UP001201812">
    <property type="component" value="Unassembled WGS sequence"/>
</dbReference>
<feature type="transmembrane region" description="Helical" evidence="5">
    <location>
        <begin position="316"/>
        <end position="335"/>
    </location>
</feature>
<feature type="transmembrane region" description="Helical" evidence="5">
    <location>
        <begin position="401"/>
        <end position="421"/>
    </location>
</feature>
<dbReference type="InterPro" id="IPR036259">
    <property type="entry name" value="MFS_trans_sf"/>
</dbReference>
<evidence type="ECO:0000313" key="7">
    <source>
        <dbReference type="EMBL" id="KAI1725953.1"/>
    </source>
</evidence>
<dbReference type="EMBL" id="JAKKPZ010000002">
    <property type="protein sequence ID" value="KAI1725953.1"/>
    <property type="molecule type" value="Genomic_DNA"/>
</dbReference>
<evidence type="ECO:0000259" key="6">
    <source>
        <dbReference type="PROSITE" id="PS50850"/>
    </source>
</evidence>
<organism evidence="7 8">
    <name type="scientific">Ditylenchus destructor</name>
    <dbReference type="NCBI Taxonomy" id="166010"/>
    <lineage>
        <taxon>Eukaryota</taxon>
        <taxon>Metazoa</taxon>
        <taxon>Ecdysozoa</taxon>
        <taxon>Nematoda</taxon>
        <taxon>Chromadorea</taxon>
        <taxon>Rhabditida</taxon>
        <taxon>Tylenchina</taxon>
        <taxon>Tylenchomorpha</taxon>
        <taxon>Sphaerularioidea</taxon>
        <taxon>Anguinidae</taxon>
        <taxon>Anguininae</taxon>
        <taxon>Ditylenchus</taxon>
    </lineage>
</organism>
<feature type="transmembrane region" description="Helical" evidence="5">
    <location>
        <begin position="131"/>
        <end position="154"/>
    </location>
</feature>